<evidence type="ECO:0000313" key="4">
    <source>
        <dbReference type="Proteomes" id="UP000284706"/>
    </source>
</evidence>
<feature type="compositionally biased region" description="Basic and acidic residues" evidence="1">
    <location>
        <begin position="362"/>
        <end position="377"/>
    </location>
</feature>
<accession>A0A409YAC1</accession>
<name>A0A409YAC1_9AGAR</name>
<evidence type="ECO:0000256" key="2">
    <source>
        <dbReference type="SAM" id="Phobius"/>
    </source>
</evidence>
<feature type="compositionally biased region" description="Polar residues" evidence="1">
    <location>
        <begin position="306"/>
        <end position="315"/>
    </location>
</feature>
<dbReference type="OrthoDB" id="3062721at2759"/>
<keyword evidence="4" id="KW-1185">Reference proteome</keyword>
<comment type="caution">
    <text evidence="3">The sequence shown here is derived from an EMBL/GenBank/DDBJ whole genome shotgun (WGS) entry which is preliminary data.</text>
</comment>
<protein>
    <submittedName>
        <fullName evidence="3">Uncharacterized protein</fullName>
    </submittedName>
</protein>
<dbReference type="EMBL" id="NHYE01001037">
    <property type="protein sequence ID" value="PPQ99948.1"/>
    <property type="molecule type" value="Genomic_DNA"/>
</dbReference>
<dbReference type="AlphaFoldDB" id="A0A409YAC1"/>
<organism evidence="3 4">
    <name type="scientific">Gymnopilus dilepis</name>
    <dbReference type="NCBI Taxonomy" id="231916"/>
    <lineage>
        <taxon>Eukaryota</taxon>
        <taxon>Fungi</taxon>
        <taxon>Dikarya</taxon>
        <taxon>Basidiomycota</taxon>
        <taxon>Agaricomycotina</taxon>
        <taxon>Agaricomycetes</taxon>
        <taxon>Agaricomycetidae</taxon>
        <taxon>Agaricales</taxon>
        <taxon>Agaricineae</taxon>
        <taxon>Hymenogastraceae</taxon>
        <taxon>Gymnopilus</taxon>
    </lineage>
</organism>
<feature type="compositionally biased region" description="Low complexity" evidence="1">
    <location>
        <begin position="162"/>
        <end position="173"/>
    </location>
</feature>
<keyword evidence="2" id="KW-0472">Membrane</keyword>
<dbReference type="InParanoid" id="A0A409YAC1"/>
<sequence>MPSKTVHESSNDTQTAVLDKSNDQTSILIFISAKALGSLGFAVSLLAVWFGWLLPASVTAPALPAEDLDLKKPRLPSRHPRRPPSHDVKPLPTPLRRASAPVNLTPILAHHPEESHNNSRRVYFSDMPPATITRRNTMPEQPQDNAEGPTLYQAVLSSVNASPESSTSTLPTPDVHPTANYLDDAGRESDSSLQSCKASLLKSATRLQKLKLTFHAKHHRSESADKLISGDQSSIASTETAGSEKSARRASGGSFVPPWTLTRNRTAPDVTAEGALPSSSRLSFTRRKASPRPATSPATSTFPTSDVQSPTSLTRKSQKRKSAPIPRTSPYGAPYFATPPLLLSNTPNYPAYLKGLPQFEDEVQHESRTSEDSERSRGRNTSIRRVNLNPEAAPMSKKRSASEDWTQRQNTRS</sequence>
<reference evidence="3 4" key="1">
    <citation type="journal article" date="2018" name="Evol. Lett.">
        <title>Horizontal gene cluster transfer increased hallucinogenic mushroom diversity.</title>
        <authorList>
            <person name="Reynolds H.T."/>
            <person name="Vijayakumar V."/>
            <person name="Gluck-Thaler E."/>
            <person name="Korotkin H.B."/>
            <person name="Matheny P.B."/>
            <person name="Slot J.C."/>
        </authorList>
    </citation>
    <scope>NUCLEOTIDE SEQUENCE [LARGE SCALE GENOMIC DNA]</scope>
    <source>
        <strain evidence="3 4">SRW20</strain>
    </source>
</reference>
<feature type="region of interest" description="Disordered" evidence="1">
    <location>
        <begin position="71"/>
        <end position="96"/>
    </location>
</feature>
<feature type="region of interest" description="Disordered" evidence="1">
    <location>
        <begin position="216"/>
        <end position="333"/>
    </location>
</feature>
<feature type="transmembrane region" description="Helical" evidence="2">
    <location>
        <begin position="27"/>
        <end position="52"/>
    </location>
</feature>
<feature type="compositionally biased region" description="Low complexity" evidence="1">
    <location>
        <begin position="291"/>
        <end position="305"/>
    </location>
</feature>
<evidence type="ECO:0000313" key="3">
    <source>
        <dbReference type="EMBL" id="PPQ99948.1"/>
    </source>
</evidence>
<proteinExistence type="predicted"/>
<feature type="region of interest" description="Disordered" evidence="1">
    <location>
        <begin position="360"/>
        <end position="413"/>
    </location>
</feature>
<keyword evidence="2" id="KW-0812">Transmembrane</keyword>
<feature type="compositionally biased region" description="Basic residues" evidence="1">
    <location>
        <begin position="73"/>
        <end position="83"/>
    </location>
</feature>
<dbReference type="STRING" id="231916.A0A409YAC1"/>
<evidence type="ECO:0000256" key="1">
    <source>
        <dbReference type="SAM" id="MobiDB-lite"/>
    </source>
</evidence>
<feature type="region of interest" description="Disordered" evidence="1">
    <location>
        <begin position="158"/>
        <end position="189"/>
    </location>
</feature>
<keyword evidence="2" id="KW-1133">Transmembrane helix</keyword>
<dbReference type="Proteomes" id="UP000284706">
    <property type="component" value="Unassembled WGS sequence"/>
</dbReference>
<feature type="compositionally biased region" description="Polar residues" evidence="1">
    <location>
        <begin position="230"/>
        <end position="243"/>
    </location>
</feature>
<gene>
    <name evidence="3" type="ORF">CVT26_009303</name>
</gene>